<proteinExistence type="predicted"/>
<organism evidence="1 2">
    <name type="scientific">Pelobates cultripes</name>
    <name type="common">Western spadefoot toad</name>
    <dbReference type="NCBI Taxonomy" id="61616"/>
    <lineage>
        <taxon>Eukaryota</taxon>
        <taxon>Metazoa</taxon>
        <taxon>Chordata</taxon>
        <taxon>Craniata</taxon>
        <taxon>Vertebrata</taxon>
        <taxon>Euteleostomi</taxon>
        <taxon>Amphibia</taxon>
        <taxon>Batrachia</taxon>
        <taxon>Anura</taxon>
        <taxon>Pelobatoidea</taxon>
        <taxon>Pelobatidae</taxon>
        <taxon>Pelobates</taxon>
    </lineage>
</organism>
<evidence type="ECO:0000313" key="1">
    <source>
        <dbReference type="EMBL" id="CAH2313241.1"/>
    </source>
</evidence>
<sequence length="61" mass="6943">MLQYKKKTLAPVTASLRPQDVQYRSSQVPSQGIIYLITSVEDGTRKLQEWGIPTPKPQKQD</sequence>
<accession>A0AAD1T2A3</accession>
<dbReference type="Proteomes" id="UP001295444">
    <property type="component" value="Chromosome 08"/>
</dbReference>
<evidence type="ECO:0000313" key="2">
    <source>
        <dbReference type="Proteomes" id="UP001295444"/>
    </source>
</evidence>
<reference evidence="1" key="1">
    <citation type="submission" date="2022-03" db="EMBL/GenBank/DDBJ databases">
        <authorList>
            <person name="Alioto T."/>
            <person name="Alioto T."/>
            <person name="Gomez Garrido J."/>
        </authorList>
    </citation>
    <scope>NUCLEOTIDE SEQUENCE</scope>
</reference>
<dbReference type="EMBL" id="OW240919">
    <property type="protein sequence ID" value="CAH2313241.1"/>
    <property type="molecule type" value="Genomic_DNA"/>
</dbReference>
<name>A0AAD1T2A3_PELCU</name>
<dbReference type="AlphaFoldDB" id="A0AAD1T2A3"/>
<keyword evidence="2" id="KW-1185">Reference proteome</keyword>
<gene>
    <name evidence="1" type="ORF">PECUL_23A012027</name>
</gene>
<protein>
    <submittedName>
        <fullName evidence="1">Uncharacterized protein</fullName>
    </submittedName>
</protein>